<dbReference type="Gene3D" id="2.60.40.10">
    <property type="entry name" value="Immunoglobulins"/>
    <property type="match status" value="1"/>
</dbReference>
<comment type="caution">
    <text evidence="2">The sequence shown here is derived from an EMBL/GenBank/DDBJ whole genome shotgun (WGS) entry which is preliminary data.</text>
</comment>
<organism evidence="2 3">
    <name type="scientific">Mobiluncus curtisii ATCC 51333</name>
    <dbReference type="NCBI Taxonomy" id="887326"/>
    <lineage>
        <taxon>Bacteria</taxon>
        <taxon>Bacillati</taxon>
        <taxon>Actinomycetota</taxon>
        <taxon>Actinomycetes</taxon>
        <taxon>Actinomycetales</taxon>
        <taxon>Actinomycetaceae</taxon>
        <taxon>Mobiluncus</taxon>
    </lineage>
</organism>
<dbReference type="HOGENOM" id="CLU_1049413_0_0_11"/>
<evidence type="ECO:0000313" key="3">
    <source>
        <dbReference type="Proteomes" id="UP000005573"/>
    </source>
</evidence>
<dbReference type="Proteomes" id="UP000005573">
    <property type="component" value="Unassembled WGS sequence"/>
</dbReference>
<sequence>MPAKKTQKAEKTERKTETQRKGVQRMNFNDFCAPLYSKTRHKSQGALVITMLNQAGSTFWKPSSKGDRDYAAKAFRNGELSQPLKQSFNNGFRTRELATWLLAELDIAQQEDRLGTILLAYGFPGDTEIETATLAKALTSQLTEILFNPDNDAPVIAAAYEHFTAKPDEPFTGIAQALIKGDRVLVSVPPALQKYRLPFYNEIEHTWTIQNTGKISWQGRELHCTDPERSPLRPKKRILSLGHLDKNKFATLSTVIQARGEEGRFTSHWIMVDANGQNCFPNEKTTFNVVIEVTNPNLQQAGTEREA</sequence>
<gene>
    <name evidence="2" type="ORF">HMPREF0388_0776</name>
</gene>
<name>E6LY39_9ACTO</name>
<dbReference type="AlphaFoldDB" id="E6LY39"/>
<feature type="compositionally biased region" description="Basic and acidic residues" evidence="1">
    <location>
        <begin position="7"/>
        <end position="20"/>
    </location>
</feature>
<protein>
    <submittedName>
        <fullName evidence="2">Uncharacterized protein</fullName>
    </submittedName>
</protein>
<evidence type="ECO:0000313" key="2">
    <source>
        <dbReference type="EMBL" id="EFU80556.1"/>
    </source>
</evidence>
<dbReference type="InterPro" id="IPR013783">
    <property type="entry name" value="Ig-like_fold"/>
</dbReference>
<reference evidence="2 3" key="1">
    <citation type="submission" date="2010-12" db="EMBL/GenBank/DDBJ databases">
        <authorList>
            <person name="Muzny D."/>
            <person name="Qin X."/>
            <person name="Deng J."/>
            <person name="Jiang H."/>
            <person name="Liu Y."/>
            <person name="Qu J."/>
            <person name="Song X.-Z."/>
            <person name="Zhang L."/>
            <person name="Thornton R."/>
            <person name="Coyle M."/>
            <person name="Francisco L."/>
            <person name="Jackson L."/>
            <person name="Javaid M."/>
            <person name="Korchina V."/>
            <person name="Kovar C."/>
            <person name="Mata R."/>
            <person name="Mathew T."/>
            <person name="Ngo R."/>
            <person name="Nguyen L."/>
            <person name="Nguyen N."/>
            <person name="Okwuonu G."/>
            <person name="Ongeri F."/>
            <person name="Pham C."/>
            <person name="Simmons D."/>
            <person name="Wilczek-Boney K."/>
            <person name="Hale W."/>
            <person name="Jakkamsetti A."/>
            <person name="Pham P."/>
            <person name="Ruth R."/>
            <person name="San Lucas F."/>
            <person name="Warren J."/>
            <person name="Zhang J."/>
            <person name="Zhao Z."/>
            <person name="Zhou C."/>
            <person name="Zhu D."/>
            <person name="Lee S."/>
            <person name="Bess C."/>
            <person name="Blankenburg K."/>
            <person name="Forbes L."/>
            <person name="Fu Q."/>
            <person name="Gubbala S."/>
            <person name="Hirani K."/>
            <person name="Jayaseelan J.C."/>
            <person name="Lara F."/>
            <person name="Munidasa M."/>
            <person name="Palculict T."/>
            <person name="Patil S."/>
            <person name="Pu L.-L."/>
            <person name="Saada N."/>
            <person name="Tang L."/>
            <person name="Weissenberger G."/>
            <person name="Zhu Y."/>
            <person name="Hemphill L."/>
            <person name="Shang Y."/>
            <person name="Youmans B."/>
            <person name="Ayvaz T."/>
            <person name="Ross M."/>
            <person name="Santibanez J."/>
            <person name="Aqrawi P."/>
            <person name="Gross S."/>
            <person name="Joshi V."/>
            <person name="Fowler G."/>
            <person name="Nazareth L."/>
            <person name="Reid J."/>
            <person name="Worley K."/>
            <person name="Petrosino J."/>
            <person name="Highlander S."/>
            <person name="Gibbs R."/>
        </authorList>
    </citation>
    <scope>NUCLEOTIDE SEQUENCE [LARGE SCALE GENOMIC DNA]</scope>
    <source>
        <strain evidence="2 3">ATCC 51333</strain>
    </source>
</reference>
<dbReference type="EMBL" id="AEPY01000004">
    <property type="protein sequence ID" value="EFU80556.1"/>
    <property type="molecule type" value="Genomic_DNA"/>
</dbReference>
<proteinExistence type="predicted"/>
<feature type="region of interest" description="Disordered" evidence="1">
    <location>
        <begin position="1"/>
        <end position="21"/>
    </location>
</feature>
<evidence type="ECO:0000256" key="1">
    <source>
        <dbReference type="SAM" id="MobiDB-lite"/>
    </source>
</evidence>
<accession>E6LY39</accession>
<dbReference type="GO" id="GO:0005975">
    <property type="term" value="P:carbohydrate metabolic process"/>
    <property type="evidence" value="ECO:0007669"/>
    <property type="project" value="UniProtKB-ARBA"/>
</dbReference>